<reference evidence="2 3" key="1">
    <citation type="submission" date="2018-08" db="EMBL/GenBank/DDBJ databases">
        <title>Sequencing the genomes of 1000 actinobacteria strains.</title>
        <authorList>
            <person name="Klenk H.-P."/>
        </authorList>
    </citation>
    <scope>NUCLEOTIDE SEQUENCE [LARGE SCALE GENOMIC DNA]</scope>
    <source>
        <strain evidence="2 3">DSM 22891</strain>
    </source>
</reference>
<dbReference type="Gene3D" id="3.90.1200.10">
    <property type="match status" value="1"/>
</dbReference>
<dbReference type="SUPFAM" id="SSF56112">
    <property type="entry name" value="Protein kinase-like (PK-like)"/>
    <property type="match status" value="1"/>
</dbReference>
<sequence>MRSDRRPDGVPPPSETTLAWVREMVGVGSVVTSVRLLGVHSTTLHAVDVLSASGVMHHLMLRRFHRLDRLRTDPWYSPSNEATVLGLLGSTDVPAPRLLAADTAPTMCDVPTLLTTRLPGVPPQAPDDPAVLATMAETLATIHRVDLPVVRALPPYRPYYDPQLDGHRRPPAWSSNPRLWERVFAILAAGPPTATMGFIHRDYHPGQTLWDTGRLVGVVDWTTGCLGPRGIDLARMRLNLAGRYGTEVADKFLAFYRATGLPDAHHPYWDLLDAADGILSHPEPVPSAEAARFEEWVARLVACF</sequence>
<keyword evidence="2" id="KW-0808">Transferase</keyword>
<dbReference type="InterPro" id="IPR011009">
    <property type="entry name" value="Kinase-like_dom_sf"/>
</dbReference>
<evidence type="ECO:0000259" key="1">
    <source>
        <dbReference type="Pfam" id="PF01636"/>
    </source>
</evidence>
<proteinExistence type="predicted"/>
<dbReference type="OrthoDB" id="4706173at2"/>
<feature type="domain" description="Aminoglycoside phosphotransferase" evidence="1">
    <location>
        <begin position="80"/>
        <end position="260"/>
    </location>
</feature>
<dbReference type="AlphaFoldDB" id="A0A3D9V353"/>
<dbReference type="GO" id="GO:0016740">
    <property type="term" value="F:transferase activity"/>
    <property type="evidence" value="ECO:0007669"/>
    <property type="project" value="UniProtKB-KW"/>
</dbReference>
<dbReference type="PANTHER" id="PTHR21310">
    <property type="entry name" value="AMINOGLYCOSIDE PHOSPHOTRANSFERASE-RELATED-RELATED"/>
    <property type="match status" value="1"/>
</dbReference>
<dbReference type="EMBL" id="QTUC01000001">
    <property type="protein sequence ID" value="REF34650.1"/>
    <property type="molecule type" value="Genomic_DNA"/>
</dbReference>
<evidence type="ECO:0000313" key="3">
    <source>
        <dbReference type="Proteomes" id="UP000256485"/>
    </source>
</evidence>
<comment type="caution">
    <text evidence="2">The sequence shown here is derived from an EMBL/GenBank/DDBJ whole genome shotgun (WGS) entry which is preliminary data.</text>
</comment>
<dbReference type="InterPro" id="IPR051678">
    <property type="entry name" value="AGP_Transferase"/>
</dbReference>
<dbReference type="Pfam" id="PF01636">
    <property type="entry name" value="APH"/>
    <property type="match status" value="1"/>
</dbReference>
<evidence type="ECO:0000313" key="2">
    <source>
        <dbReference type="EMBL" id="REF34650.1"/>
    </source>
</evidence>
<name>A0A3D9V353_THECX</name>
<dbReference type="Proteomes" id="UP000256485">
    <property type="component" value="Unassembled WGS sequence"/>
</dbReference>
<organism evidence="2 3">
    <name type="scientific">Thermasporomyces composti</name>
    <dbReference type="NCBI Taxonomy" id="696763"/>
    <lineage>
        <taxon>Bacteria</taxon>
        <taxon>Bacillati</taxon>
        <taxon>Actinomycetota</taxon>
        <taxon>Actinomycetes</taxon>
        <taxon>Propionibacteriales</taxon>
        <taxon>Nocardioidaceae</taxon>
        <taxon>Thermasporomyces</taxon>
    </lineage>
</organism>
<gene>
    <name evidence="2" type="ORF">DFJ64_0011</name>
</gene>
<accession>A0A3D9V353</accession>
<protein>
    <submittedName>
        <fullName evidence="2">Phosphotransferase family enzyme</fullName>
    </submittedName>
</protein>
<keyword evidence="3" id="KW-1185">Reference proteome</keyword>
<dbReference type="InterPro" id="IPR002575">
    <property type="entry name" value="Aminoglycoside_PTrfase"/>
</dbReference>